<proteinExistence type="predicted"/>
<organism evidence="2 3">
    <name type="scientific">Artemia franciscana</name>
    <name type="common">Brine shrimp</name>
    <name type="synonym">Artemia sanfranciscana</name>
    <dbReference type="NCBI Taxonomy" id="6661"/>
    <lineage>
        <taxon>Eukaryota</taxon>
        <taxon>Metazoa</taxon>
        <taxon>Ecdysozoa</taxon>
        <taxon>Arthropoda</taxon>
        <taxon>Crustacea</taxon>
        <taxon>Branchiopoda</taxon>
        <taxon>Anostraca</taxon>
        <taxon>Artemiidae</taxon>
        <taxon>Artemia</taxon>
    </lineage>
</organism>
<name>A0AA88LHC6_ARTSF</name>
<keyword evidence="3" id="KW-1185">Reference proteome</keyword>
<evidence type="ECO:0000256" key="1">
    <source>
        <dbReference type="SAM" id="MobiDB-lite"/>
    </source>
</evidence>
<sequence length="88" mass="10003">MNGKRMTLDDRKYEIKHQGQLITSDFLKADIFANTFMNKPLDTVLPNPPQSQTSFRKSHSAMDNIDRIETDMTDALQEGEVGIAVLFD</sequence>
<evidence type="ECO:0000313" key="3">
    <source>
        <dbReference type="Proteomes" id="UP001187531"/>
    </source>
</evidence>
<dbReference type="Proteomes" id="UP001187531">
    <property type="component" value="Unassembled WGS sequence"/>
</dbReference>
<reference evidence="2" key="1">
    <citation type="submission" date="2023-07" db="EMBL/GenBank/DDBJ databases">
        <title>Chromosome-level genome assembly of Artemia franciscana.</title>
        <authorList>
            <person name="Jo E."/>
        </authorList>
    </citation>
    <scope>NUCLEOTIDE SEQUENCE</scope>
    <source>
        <tissue evidence="2">Whole body</tissue>
    </source>
</reference>
<comment type="caution">
    <text evidence="2">The sequence shown here is derived from an EMBL/GenBank/DDBJ whole genome shotgun (WGS) entry which is preliminary data.</text>
</comment>
<protein>
    <submittedName>
        <fullName evidence="2">Uncharacterized protein</fullName>
    </submittedName>
</protein>
<dbReference type="AlphaFoldDB" id="A0AA88LHC6"/>
<feature type="region of interest" description="Disordered" evidence="1">
    <location>
        <begin position="43"/>
        <end position="62"/>
    </location>
</feature>
<accession>A0AA88LHC6</accession>
<dbReference type="EMBL" id="JAVRJZ010000006">
    <property type="protein sequence ID" value="KAK2721725.1"/>
    <property type="molecule type" value="Genomic_DNA"/>
</dbReference>
<gene>
    <name evidence="2" type="ORF">QYM36_003892</name>
</gene>
<evidence type="ECO:0000313" key="2">
    <source>
        <dbReference type="EMBL" id="KAK2721725.1"/>
    </source>
</evidence>